<dbReference type="Proteomes" id="UP001153332">
    <property type="component" value="Unassembled WGS sequence"/>
</dbReference>
<dbReference type="EMBL" id="JAPUUL010001983">
    <property type="protein sequence ID" value="KAJ8126181.1"/>
    <property type="molecule type" value="Genomic_DNA"/>
</dbReference>
<comment type="caution">
    <text evidence="1">The sequence shown here is derived from an EMBL/GenBank/DDBJ whole genome shotgun (WGS) entry which is preliminary data.</text>
</comment>
<sequence length="374" mass="43169">MAGVYQELDPEKQEIRLLHLFPAINLESSIRCRLIQVPLADHPKYECLSYVWGNHNFTVAIELNEQEHFITPSLDLALRHIRLPEEIRIIWVDAVCINQADLVERGRQVSLMKEIYKNCQVDLAWLCMSEGPGHPAKIADGLKLMDEICKKDVQLGDKEWRPWNTDPKPYSRAYGMAHEGADFVDEPRRPTTFVHRQDDLDILPENFESHIFLLEDTFQYSHFWNRIWIVQELACSPEVVLIGPNVNLDWRAISAYLGRGRYEEALDRSRTAITGHSPALITYFGYVFEKAKTIEYQRSIVREINKGGRASLMDSLVRFRCTSSTDPRDKIYALLGIVSEPHDIIPDYHKSKEQLFAEVSLTLINTSKTLDIIC</sequence>
<reference evidence="1" key="1">
    <citation type="submission" date="2022-12" db="EMBL/GenBank/DDBJ databases">
        <title>Genome Sequence of Lasiodiplodia mahajangana.</title>
        <authorList>
            <person name="Buettner E."/>
        </authorList>
    </citation>
    <scope>NUCLEOTIDE SEQUENCE</scope>
    <source>
        <strain evidence="1">VT137</strain>
    </source>
</reference>
<evidence type="ECO:0000313" key="1">
    <source>
        <dbReference type="EMBL" id="KAJ8126181.1"/>
    </source>
</evidence>
<keyword evidence="2" id="KW-1185">Reference proteome</keyword>
<evidence type="ECO:0000313" key="2">
    <source>
        <dbReference type="Proteomes" id="UP001153332"/>
    </source>
</evidence>
<proteinExistence type="predicted"/>
<organism evidence="1 2">
    <name type="scientific">Lasiodiplodia mahajangana</name>
    <dbReference type="NCBI Taxonomy" id="1108764"/>
    <lineage>
        <taxon>Eukaryota</taxon>
        <taxon>Fungi</taxon>
        <taxon>Dikarya</taxon>
        <taxon>Ascomycota</taxon>
        <taxon>Pezizomycotina</taxon>
        <taxon>Dothideomycetes</taxon>
        <taxon>Dothideomycetes incertae sedis</taxon>
        <taxon>Botryosphaeriales</taxon>
        <taxon>Botryosphaeriaceae</taxon>
        <taxon>Lasiodiplodia</taxon>
    </lineage>
</organism>
<protein>
    <submittedName>
        <fullName evidence="1">Uncharacterized protein</fullName>
    </submittedName>
</protein>
<accession>A0ACC2JFI6</accession>
<name>A0ACC2JFI6_9PEZI</name>
<gene>
    <name evidence="1" type="ORF">O1611_g7460</name>
</gene>